<dbReference type="HOGENOM" id="CLU_1648740_0_0_9"/>
<dbReference type="KEGG" id="bse:Bsel_2359"/>
<protein>
    <submittedName>
        <fullName evidence="2">Uncharacterized protein</fullName>
    </submittedName>
</protein>
<evidence type="ECO:0000313" key="2">
    <source>
        <dbReference type="EMBL" id="ADH99861.1"/>
    </source>
</evidence>
<feature type="compositionally biased region" description="Basic and acidic residues" evidence="1">
    <location>
        <begin position="79"/>
        <end position="95"/>
    </location>
</feature>
<feature type="region of interest" description="Disordered" evidence="1">
    <location>
        <begin position="32"/>
        <end position="137"/>
    </location>
</feature>
<feature type="compositionally biased region" description="Polar residues" evidence="1">
    <location>
        <begin position="35"/>
        <end position="47"/>
    </location>
</feature>
<feature type="compositionally biased region" description="Basic and acidic residues" evidence="1">
    <location>
        <begin position="103"/>
        <end position="119"/>
    </location>
</feature>
<organism evidence="2 3">
    <name type="scientific">Bacillus selenitireducens (strain ATCC 700615 / DSM 15326 / MLS10)</name>
    <dbReference type="NCBI Taxonomy" id="439292"/>
    <lineage>
        <taxon>Bacteria</taxon>
        <taxon>Bacillati</taxon>
        <taxon>Bacillota</taxon>
        <taxon>Bacilli</taxon>
        <taxon>Bacillales</taxon>
        <taxon>Bacillaceae</taxon>
        <taxon>Salisediminibacterium</taxon>
    </lineage>
</organism>
<keyword evidence="3" id="KW-1185">Reference proteome</keyword>
<dbReference type="Proteomes" id="UP000000271">
    <property type="component" value="Chromosome"/>
</dbReference>
<proteinExistence type="predicted"/>
<dbReference type="OrthoDB" id="2967741at2"/>
<evidence type="ECO:0000313" key="3">
    <source>
        <dbReference type="Proteomes" id="UP000000271"/>
    </source>
</evidence>
<dbReference type="EMBL" id="CP001791">
    <property type="protein sequence ID" value="ADH99861.1"/>
    <property type="molecule type" value="Genomic_DNA"/>
</dbReference>
<dbReference type="STRING" id="439292.Bsel_2359"/>
<feature type="compositionally biased region" description="Polar residues" evidence="1">
    <location>
        <begin position="66"/>
        <end position="78"/>
    </location>
</feature>
<name>D6XWA7_BACIE</name>
<sequence length="181" mass="20872">MAGIITLLFESPLLLFFLIAALLSFFQGKGKEQKTGQNRRPQSGQEQQPDEINWEDIFRQEEPQTEQEPVSKPQQSSQDQRDGVDRRTTAEKEGHPTTQMSDEWQRRYKEIERRKREAAKSQAKISQSPIEIGDLTAPKKPRVNLDFSHVSRDDAVKGVIWAEILGKPKSRRGRERPGSYR</sequence>
<dbReference type="RefSeq" id="WP_013173283.1">
    <property type="nucleotide sequence ID" value="NC_014219.1"/>
</dbReference>
<accession>D6XWA7</accession>
<dbReference type="AlphaFoldDB" id="D6XWA7"/>
<reference evidence="2" key="1">
    <citation type="submission" date="2009-10" db="EMBL/GenBank/DDBJ databases">
        <title>Complete sequence of Bacillus selenitireducens MLS10.</title>
        <authorList>
            <consortium name="US DOE Joint Genome Institute"/>
            <person name="Lucas S."/>
            <person name="Copeland A."/>
            <person name="Lapidus A."/>
            <person name="Glavina del Rio T."/>
            <person name="Dalin E."/>
            <person name="Tice H."/>
            <person name="Bruce D."/>
            <person name="Goodwin L."/>
            <person name="Pitluck S."/>
            <person name="Sims D."/>
            <person name="Brettin T."/>
            <person name="Detter J.C."/>
            <person name="Han C."/>
            <person name="Larimer F."/>
            <person name="Land M."/>
            <person name="Hauser L."/>
            <person name="Kyrpides N."/>
            <person name="Ovchinnikova G."/>
            <person name="Stolz J."/>
        </authorList>
    </citation>
    <scope>NUCLEOTIDE SEQUENCE [LARGE SCALE GENOMIC DNA]</scope>
    <source>
        <strain evidence="2">MLS10</strain>
    </source>
</reference>
<gene>
    <name evidence="2" type="ordered locus">Bsel_2359</name>
</gene>
<evidence type="ECO:0000256" key="1">
    <source>
        <dbReference type="SAM" id="MobiDB-lite"/>
    </source>
</evidence>